<evidence type="ECO:0000313" key="3">
    <source>
        <dbReference type="Proteomes" id="UP001145742"/>
    </source>
</evidence>
<feature type="compositionally biased region" description="Basic and acidic residues" evidence="1">
    <location>
        <begin position="34"/>
        <end position="46"/>
    </location>
</feature>
<dbReference type="Proteomes" id="UP001145742">
    <property type="component" value="Unassembled WGS sequence"/>
</dbReference>
<evidence type="ECO:0000313" key="2">
    <source>
        <dbReference type="EMBL" id="KAJ7411311.1"/>
    </source>
</evidence>
<name>A0ABQ9CXV1_9PASS</name>
<proteinExistence type="predicted"/>
<organism evidence="2 3">
    <name type="scientific">Willisornis vidua</name>
    <name type="common">Xingu scale-backed antbird</name>
    <dbReference type="NCBI Taxonomy" id="1566151"/>
    <lineage>
        <taxon>Eukaryota</taxon>
        <taxon>Metazoa</taxon>
        <taxon>Chordata</taxon>
        <taxon>Craniata</taxon>
        <taxon>Vertebrata</taxon>
        <taxon>Euteleostomi</taxon>
        <taxon>Archelosauria</taxon>
        <taxon>Archosauria</taxon>
        <taxon>Dinosauria</taxon>
        <taxon>Saurischia</taxon>
        <taxon>Theropoda</taxon>
        <taxon>Coelurosauria</taxon>
        <taxon>Aves</taxon>
        <taxon>Neognathae</taxon>
        <taxon>Neoaves</taxon>
        <taxon>Telluraves</taxon>
        <taxon>Australaves</taxon>
        <taxon>Passeriformes</taxon>
        <taxon>Thamnophilidae</taxon>
        <taxon>Willisornis</taxon>
    </lineage>
</organism>
<dbReference type="EMBL" id="WHWB01034337">
    <property type="protein sequence ID" value="KAJ7411311.1"/>
    <property type="molecule type" value="Genomic_DNA"/>
</dbReference>
<sequence length="127" mass="14568">MSTQTTKEPEGQQKPIPVAPVQKRKSKIRSVRTANDKEETGPSHQEEEMEPEIITRSLSLAELPELWKEFTRLVNESILTWLLRIWDATASDTILDRSEARQLGSLSQDVVIDQGIGKRQETLSLWW</sequence>
<comment type="caution">
    <text evidence="2">The sequence shown here is derived from an EMBL/GenBank/DDBJ whole genome shotgun (WGS) entry which is preliminary data.</text>
</comment>
<accession>A0ABQ9CXV1</accession>
<dbReference type="PANTHER" id="PTHR48195">
    <property type="entry name" value="FRIEND VIRUS SUSCEPTIBILITY PROTEIN 1"/>
    <property type="match status" value="1"/>
</dbReference>
<gene>
    <name evidence="2" type="ORF">WISP_103207</name>
</gene>
<protein>
    <submittedName>
        <fullName evidence="2">Uncharacterized protein</fullName>
    </submittedName>
</protein>
<dbReference type="InterPro" id="IPR053270">
    <property type="entry name" value="Fv1_restriction_factor"/>
</dbReference>
<dbReference type="PANTHER" id="PTHR48195:SF1">
    <property type="entry name" value="RIKEN CDNA 2410002F23 GENE"/>
    <property type="match status" value="1"/>
</dbReference>
<evidence type="ECO:0000256" key="1">
    <source>
        <dbReference type="SAM" id="MobiDB-lite"/>
    </source>
</evidence>
<keyword evidence="3" id="KW-1185">Reference proteome</keyword>
<reference evidence="2" key="1">
    <citation type="submission" date="2019-10" db="EMBL/GenBank/DDBJ databases">
        <authorList>
            <person name="Soares A.E.R."/>
            <person name="Aleixo A."/>
            <person name="Schneider P."/>
            <person name="Miyaki C.Y."/>
            <person name="Schneider M.P."/>
            <person name="Mello C."/>
            <person name="Vasconcelos A.T.R."/>
        </authorList>
    </citation>
    <scope>NUCLEOTIDE SEQUENCE</scope>
    <source>
        <tissue evidence="2">Muscle</tissue>
    </source>
</reference>
<feature type="region of interest" description="Disordered" evidence="1">
    <location>
        <begin position="1"/>
        <end position="51"/>
    </location>
</feature>